<proteinExistence type="predicted"/>
<feature type="compositionally biased region" description="Low complexity" evidence="1">
    <location>
        <begin position="175"/>
        <end position="189"/>
    </location>
</feature>
<dbReference type="HOGENOM" id="CLU_621280_0_0_1"/>
<evidence type="ECO:0000256" key="1">
    <source>
        <dbReference type="SAM" id="MobiDB-lite"/>
    </source>
</evidence>
<gene>
    <name evidence="3" type="ORF">PFICI_04500</name>
</gene>
<dbReference type="GeneID" id="19269513"/>
<dbReference type="InParanoid" id="W3X9A7"/>
<organism evidence="3 4">
    <name type="scientific">Pestalotiopsis fici (strain W106-1 / CGMCC3.15140)</name>
    <dbReference type="NCBI Taxonomy" id="1229662"/>
    <lineage>
        <taxon>Eukaryota</taxon>
        <taxon>Fungi</taxon>
        <taxon>Dikarya</taxon>
        <taxon>Ascomycota</taxon>
        <taxon>Pezizomycotina</taxon>
        <taxon>Sordariomycetes</taxon>
        <taxon>Xylariomycetidae</taxon>
        <taxon>Amphisphaeriales</taxon>
        <taxon>Sporocadaceae</taxon>
        <taxon>Pestalotiopsis</taxon>
    </lineage>
</organism>
<dbReference type="Proteomes" id="UP000030651">
    <property type="component" value="Unassembled WGS sequence"/>
</dbReference>
<keyword evidence="4" id="KW-1185">Reference proteome</keyword>
<keyword evidence="2" id="KW-0732">Signal</keyword>
<protein>
    <recommendedName>
        <fullName evidence="5">Apple domain-containing protein</fullName>
    </recommendedName>
</protein>
<feature type="signal peptide" evidence="2">
    <location>
        <begin position="1"/>
        <end position="22"/>
    </location>
</feature>
<evidence type="ECO:0000313" key="3">
    <source>
        <dbReference type="EMBL" id="ETS82624.1"/>
    </source>
</evidence>
<name>W3X9A7_PESFW</name>
<evidence type="ECO:0000313" key="4">
    <source>
        <dbReference type="Proteomes" id="UP000030651"/>
    </source>
</evidence>
<feature type="compositionally biased region" description="Polar residues" evidence="1">
    <location>
        <begin position="229"/>
        <end position="240"/>
    </location>
</feature>
<evidence type="ECO:0008006" key="5">
    <source>
        <dbReference type="Google" id="ProtNLM"/>
    </source>
</evidence>
<feature type="region of interest" description="Disordered" evidence="1">
    <location>
        <begin position="143"/>
        <end position="240"/>
    </location>
</feature>
<feature type="chain" id="PRO_5004834317" description="Apple domain-containing protein" evidence="2">
    <location>
        <begin position="23"/>
        <end position="441"/>
    </location>
</feature>
<dbReference type="EMBL" id="KI912111">
    <property type="protein sequence ID" value="ETS82624.1"/>
    <property type="molecule type" value="Genomic_DNA"/>
</dbReference>
<accession>W3X9A7</accession>
<sequence>MRSFSLITGLSALISFFVTTLALGSVDETCQKGLYVSLSPLSNDVWAQRFCSSVYERTSTAIVTTIVTETTVSDAVATTTSTTLTTTTASTTTTSTITTTTTSVSTSTTVTTTTSTSVSTETSTASVTVTAAALKKRYVGCQETKATSRRRPTAPVFHGKPFHQPEFKAKPNPEYSDGSGDSPSDYQGPAEAMQDTPTRPFHDTSPDYPWHGSPHGEDSPSSDIAYGHSTPTEYTPTIPTQDGYTSDYLASLYHGLLSLPPASASQYCSCYQSTETFTTSTTTITADTTVITSGTVTKVVTRTISTTSTFVSTTTTTSTVPSITEITSTDTASTTTTTTTTSTSTITFTPVPVATSCVDLAPSYTAANGEAFNIQCSALFFGGSNQIVTVPTENFRACLELCSNTANCVGIDYDRFNVLCVLLSSVGAGNNDPNFDRAAVV</sequence>
<dbReference type="OrthoDB" id="160645at2759"/>
<dbReference type="RefSeq" id="XP_007831272.1">
    <property type="nucleotide sequence ID" value="XM_007833081.1"/>
</dbReference>
<evidence type="ECO:0000256" key="2">
    <source>
        <dbReference type="SAM" id="SignalP"/>
    </source>
</evidence>
<dbReference type="KEGG" id="pfy:PFICI_04500"/>
<dbReference type="AlphaFoldDB" id="W3X9A7"/>
<reference evidence="4" key="1">
    <citation type="journal article" date="2015" name="BMC Genomics">
        <title>Genomic and transcriptomic analysis of the endophytic fungus Pestalotiopsis fici reveals its lifestyle and high potential for synthesis of natural products.</title>
        <authorList>
            <person name="Wang X."/>
            <person name="Zhang X."/>
            <person name="Liu L."/>
            <person name="Xiang M."/>
            <person name="Wang W."/>
            <person name="Sun X."/>
            <person name="Che Y."/>
            <person name="Guo L."/>
            <person name="Liu G."/>
            <person name="Guo L."/>
            <person name="Wang C."/>
            <person name="Yin W.B."/>
            <person name="Stadler M."/>
            <person name="Zhang X."/>
            <person name="Liu X."/>
        </authorList>
    </citation>
    <scope>NUCLEOTIDE SEQUENCE [LARGE SCALE GENOMIC DNA]</scope>
    <source>
        <strain evidence="4">W106-1 / CGMCC3.15140</strain>
    </source>
</reference>